<reference evidence="1 2" key="1">
    <citation type="submission" date="2018-07" db="EMBL/GenBank/DDBJ databases">
        <title>Genomic Encyclopedia of Type Strains, Phase IV (KMG-IV): sequencing the most valuable type-strain genomes for metagenomic binning, comparative biology and taxonomic classification.</title>
        <authorList>
            <person name="Goeker M."/>
        </authorList>
    </citation>
    <scope>NUCLEOTIDE SEQUENCE [LARGE SCALE GENOMIC DNA]</scope>
    <source>
        <strain evidence="1 2">DSM 26407</strain>
    </source>
</reference>
<dbReference type="OrthoDB" id="1865at2"/>
<dbReference type="AlphaFoldDB" id="A0A369BZJ6"/>
<organism evidence="1 2">
    <name type="scientific">Thioalbus denitrificans</name>
    <dbReference type="NCBI Taxonomy" id="547122"/>
    <lineage>
        <taxon>Bacteria</taxon>
        <taxon>Pseudomonadati</taxon>
        <taxon>Pseudomonadota</taxon>
        <taxon>Gammaproteobacteria</taxon>
        <taxon>Chromatiales</taxon>
        <taxon>Ectothiorhodospiraceae</taxon>
        <taxon>Thioalbus</taxon>
    </lineage>
</organism>
<gene>
    <name evidence="1" type="ORF">DFQ59_11162</name>
</gene>
<comment type="caution">
    <text evidence="1">The sequence shown here is derived from an EMBL/GenBank/DDBJ whole genome shotgun (WGS) entry which is preliminary data.</text>
</comment>
<evidence type="ECO:0000313" key="2">
    <source>
        <dbReference type="Proteomes" id="UP000252707"/>
    </source>
</evidence>
<dbReference type="InterPro" id="IPR009367">
    <property type="entry name" value="Elm1-like"/>
</dbReference>
<dbReference type="RefSeq" id="WP_114280869.1">
    <property type="nucleotide sequence ID" value="NZ_QPJY01000011.1"/>
</dbReference>
<sequence length="308" mass="33074">MRGEPAPLVVWRLLDGKPGHENQSLGLVRALDERRRIQLHDLPAPTRLRCLADWLAGRFPAGAGLPDPALVIGAGHATHPALLAACRARGGRSVVLMRPSLPRRWFDLCIVPAHDGVPAGANTLVTRGVLNAVRPTTGHRDDRGLFLIGGESAHYTWKDARVVAQVERIVTATPAVRFTLTTSRRTPASFLRLLAGRGLSSLRVVPVERTEPGWVAGHLAESGRVWVTGDSVSMIYEALTSGAAVGLLQLGARRPGRVTRGVEALIEARLVTPYAAWSAGAPLAPPTEPFDEAARCAGWICDRWMPAA</sequence>
<evidence type="ECO:0000313" key="1">
    <source>
        <dbReference type="EMBL" id="RCX26188.1"/>
    </source>
</evidence>
<protein>
    <recommendedName>
        <fullName evidence="3">Mitochondrial fission protein ELM1</fullName>
    </recommendedName>
</protein>
<name>A0A369BZJ6_9GAMM</name>
<dbReference type="Proteomes" id="UP000252707">
    <property type="component" value="Unassembled WGS sequence"/>
</dbReference>
<evidence type="ECO:0008006" key="3">
    <source>
        <dbReference type="Google" id="ProtNLM"/>
    </source>
</evidence>
<keyword evidence="2" id="KW-1185">Reference proteome</keyword>
<dbReference type="Pfam" id="PF06258">
    <property type="entry name" value="Mito_fiss_Elm1"/>
    <property type="match status" value="1"/>
</dbReference>
<accession>A0A369BZJ6</accession>
<dbReference type="EMBL" id="QPJY01000011">
    <property type="protein sequence ID" value="RCX26188.1"/>
    <property type="molecule type" value="Genomic_DNA"/>
</dbReference>
<proteinExistence type="predicted"/>